<evidence type="ECO:0000256" key="1">
    <source>
        <dbReference type="PROSITE-ProRule" id="PRU00169"/>
    </source>
</evidence>
<dbReference type="SUPFAM" id="SSF52172">
    <property type="entry name" value="CheY-like"/>
    <property type="match status" value="1"/>
</dbReference>
<evidence type="ECO:0000259" key="2">
    <source>
        <dbReference type="PROSITE" id="PS50110"/>
    </source>
</evidence>
<dbReference type="PANTHER" id="PTHR44520">
    <property type="entry name" value="RESPONSE REGULATOR RCP1-RELATED"/>
    <property type="match status" value="1"/>
</dbReference>
<sequence length="129" mass="15235">MEFNFLLIEDNVIDQLVTTQLLKKNFDLTEIIIANNGKEGMQWLHDHEIGLDDPLIILLDIRMPEMDGFEFLSEYEKLPDTFKRKTQIFMLSSTLDSEDIQRAENNTYVQRLLGKPFPVKEFKKIIFHD</sequence>
<dbReference type="PROSITE" id="PS50110">
    <property type="entry name" value="RESPONSE_REGULATORY"/>
    <property type="match status" value="1"/>
</dbReference>
<dbReference type="InterPro" id="IPR052893">
    <property type="entry name" value="TCS_response_regulator"/>
</dbReference>
<evidence type="ECO:0000313" key="4">
    <source>
        <dbReference type="Proteomes" id="UP000182124"/>
    </source>
</evidence>
<dbReference type="GO" id="GO:0000160">
    <property type="term" value="P:phosphorelay signal transduction system"/>
    <property type="evidence" value="ECO:0007669"/>
    <property type="project" value="InterPro"/>
</dbReference>
<protein>
    <submittedName>
        <fullName evidence="3">Response regulator receiver domain-containing protein</fullName>
    </submittedName>
</protein>
<feature type="modified residue" description="4-aspartylphosphate" evidence="1">
    <location>
        <position position="60"/>
    </location>
</feature>
<gene>
    <name evidence="3" type="ORF">SAMN02927925_00055</name>
</gene>
<feature type="domain" description="Response regulatory" evidence="2">
    <location>
        <begin position="4"/>
        <end position="129"/>
    </location>
</feature>
<dbReference type="RefSeq" id="WP_035653752.1">
    <property type="nucleotide sequence ID" value="NZ_CBCSBQ010000013.1"/>
</dbReference>
<dbReference type="PANTHER" id="PTHR44520:SF2">
    <property type="entry name" value="RESPONSE REGULATOR RCP1"/>
    <property type="match status" value="1"/>
</dbReference>
<dbReference type="EMBL" id="FMTY01000001">
    <property type="protein sequence ID" value="SCW99895.1"/>
    <property type="molecule type" value="Genomic_DNA"/>
</dbReference>
<name>A0A1G4V1U4_9FLAO</name>
<dbReference type="AlphaFoldDB" id="A0A1G4V1U4"/>
<dbReference type="Gene3D" id="3.40.50.2300">
    <property type="match status" value="1"/>
</dbReference>
<dbReference type="STRING" id="329186.SAMN02927925_00055"/>
<proteinExistence type="predicted"/>
<evidence type="ECO:0000313" key="3">
    <source>
        <dbReference type="EMBL" id="SCW99895.1"/>
    </source>
</evidence>
<reference evidence="3 4" key="1">
    <citation type="submission" date="2016-10" db="EMBL/GenBank/DDBJ databases">
        <authorList>
            <person name="de Groot N.N."/>
        </authorList>
    </citation>
    <scope>NUCLEOTIDE SEQUENCE [LARGE SCALE GENOMIC DNA]</scope>
    <source>
        <strain evidence="3 4">CGMCC 1.3801</strain>
    </source>
</reference>
<accession>A0A1G4V1U4</accession>
<keyword evidence="1" id="KW-0597">Phosphoprotein</keyword>
<dbReference type="Pfam" id="PF00072">
    <property type="entry name" value="Response_reg"/>
    <property type="match status" value="1"/>
</dbReference>
<dbReference type="Proteomes" id="UP000182124">
    <property type="component" value="Unassembled WGS sequence"/>
</dbReference>
<dbReference type="eggNOG" id="COG0784">
    <property type="taxonomic scope" value="Bacteria"/>
</dbReference>
<dbReference type="InterPro" id="IPR011006">
    <property type="entry name" value="CheY-like_superfamily"/>
</dbReference>
<dbReference type="InterPro" id="IPR001789">
    <property type="entry name" value="Sig_transdc_resp-reg_receiver"/>
</dbReference>
<organism evidence="3 4">
    <name type="scientific">Flavobacterium saliperosum</name>
    <dbReference type="NCBI Taxonomy" id="329186"/>
    <lineage>
        <taxon>Bacteria</taxon>
        <taxon>Pseudomonadati</taxon>
        <taxon>Bacteroidota</taxon>
        <taxon>Flavobacteriia</taxon>
        <taxon>Flavobacteriales</taxon>
        <taxon>Flavobacteriaceae</taxon>
        <taxon>Flavobacterium</taxon>
    </lineage>
</organism>
<dbReference type="SMART" id="SM00448">
    <property type="entry name" value="REC"/>
    <property type="match status" value="1"/>
</dbReference>